<evidence type="ECO:0000256" key="18">
    <source>
        <dbReference type="ARBA" id="ARBA00033181"/>
    </source>
</evidence>
<evidence type="ECO:0000256" key="16">
    <source>
        <dbReference type="ARBA" id="ARBA00023180"/>
    </source>
</evidence>
<sequence>YDSHLGRWPLGGSTPSFGSPRCFGVVTSATCHVEDFSKMSAVKRKRGGKGTGPKKAKKGKFVENGEQRANLATQQEQATIISVPRPVSQGKWKNKERVLIFSSRGINFRTRHLMQDLRTMMPHAKADTKMDRKDKLFVVNEVCEIKNCNKCLFFEAKKKKDLYMWVSNTPHGPSAKFLVQNVHTLAELKMTGNCLKGSRPLLSFDPKFDAEPQYALLKELFIQIFSTPQYHPKSQPFVDHVFTFTIMDNRIWFRNYQIIEEDASLVEIGPRFVLNLIKIFQGSFGGPTLYENPHFQSPNTYRRMVRQAMASKQKEKQLVKEIRLEKRKEVKELPTADVTEDVFVTPAEEKPVEVELEAPAPERKKKLKLTELKRRTWLKRKGLSSMGKWLTVAMVFPGLTAPAFGTATTTPASTGFGFGAPNTGAFGGFGTTTTSAGAGFTFSFTNPSSTGGGLFGNTQNKGFGFSSGLGTGPGAGAGFSSGLGGTSLGFGSFNLQPTQPQQGGLFGQQSQAPAQPNQLINTASALSAPTLLNDERDAILAKWNQLQAFWGTGKGYFNNSIPPVDFTQENPFCRFKAVGYSCIPRSKDEDGLVALALSKKEADVRNQQQQLVESLHKVLGSNATLTVNVEGVKALPDDQTEVIIYAVERSPSGMSKRVPASTLFNYMEQANVKVQLQQLAVVMAVPRTALSPAQLKQLLQNPAAGVDPIIWEQAKVDNPDPEKLIPVPMVGFKELLRRLKIQEQMTKQHQTRVDPVQVTEITFHKYYLFMVFLCVRGGGGFSVQIISNDIRELQKNQGTTVAKIAQYKRKLMDLSHRVLQVLIRQEIQRKSGYAIQMDEEHLRVQLDTIQSELNAPTQFKGRLNELMSQIRMQNHYGTVRSEERYIVDTDLLREIKQHLKQQQEGLSHLITVIKDDMEDIKVIEQGLHDSVHVRSGKLS</sequence>
<evidence type="ECO:0000256" key="21">
    <source>
        <dbReference type="ARBA" id="ARBA00064717"/>
    </source>
</evidence>
<dbReference type="SUPFAM" id="SSF52954">
    <property type="entry name" value="Class II aaRS ABD-related"/>
    <property type="match status" value="1"/>
</dbReference>
<comment type="similarity">
    <text evidence="6">Belongs to the BRX1 family.</text>
</comment>
<evidence type="ECO:0000256" key="22">
    <source>
        <dbReference type="ARBA" id="ARBA00076402"/>
    </source>
</evidence>
<feature type="non-terminal residue" evidence="24">
    <location>
        <position position="1"/>
    </location>
</feature>
<keyword evidence="13" id="KW-0811">Translocation</keyword>
<evidence type="ECO:0000313" key="25">
    <source>
        <dbReference type="Proteomes" id="UP001239994"/>
    </source>
</evidence>
<dbReference type="AlphaFoldDB" id="A0AAD9DMT0"/>
<dbReference type="GO" id="GO:0044613">
    <property type="term" value="C:nuclear pore central transport channel"/>
    <property type="evidence" value="ECO:0007669"/>
    <property type="project" value="TreeGrafter"/>
</dbReference>
<keyword evidence="14" id="KW-0906">Nuclear pore complex</keyword>
<gene>
    <name evidence="24" type="ORF">P4O66_016914</name>
</gene>
<dbReference type="Pfam" id="PF04427">
    <property type="entry name" value="Brix"/>
    <property type="match status" value="1"/>
</dbReference>
<keyword evidence="9" id="KW-0690">Ribosome biogenesis</keyword>
<evidence type="ECO:0000256" key="10">
    <source>
        <dbReference type="ARBA" id="ARBA00022737"/>
    </source>
</evidence>
<dbReference type="Gene3D" id="3.40.50.10480">
    <property type="entry name" value="Probable brix-domain ribosomal biogenesis protein"/>
    <property type="match status" value="1"/>
</dbReference>
<evidence type="ECO:0000256" key="13">
    <source>
        <dbReference type="ARBA" id="ARBA00023010"/>
    </source>
</evidence>
<dbReference type="Gene3D" id="1.20.5.490">
    <property type="entry name" value="Single helix bin"/>
    <property type="match status" value="1"/>
</dbReference>
<dbReference type="GO" id="GO:0031965">
    <property type="term" value="C:nuclear membrane"/>
    <property type="evidence" value="ECO:0007669"/>
    <property type="project" value="UniProtKB-SubCell"/>
</dbReference>
<dbReference type="PROSITE" id="PS50833">
    <property type="entry name" value="BRIX"/>
    <property type="match status" value="1"/>
</dbReference>
<dbReference type="GO" id="GO:0017056">
    <property type="term" value="F:structural constituent of nuclear pore"/>
    <property type="evidence" value="ECO:0007669"/>
    <property type="project" value="TreeGrafter"/>
</dbReference>
<dbReference type="Gene3D" id="1.20.5.170">
    <property type="match status" value="1"/>
</dbReference>
<dbReference type="SMART" id="SM00879">
    <property type="entry name" value="Brix"/>
    <property type="match status" value="1"/>
</dbReference>
<dbReference type="GO" id="GO:0005730">
    <property type="term" value="C:nucleolus"/>
    <property type="evidence" value="ECO:0007669"/>
    <property type="project" value="UniProtKB-SubCell"/>
</dbReference>
<dbReference type="EMBL" id="JAROKS010000023">
    <property type="protein sequence ID" value="KAK1788490.1"/>
    <property type="molecule type" value="Genomic_DNA"/>
</dbReference>
<proteinExistence type="inferred from homology"/>
<evidence type="ECO:0000313" key="24">
    <source>
        <dbReference type="EMBL" id="KAK1788490.1"/>
    </source>
</evidence>
<dbReference type="Proteomes" id="UP001239994">
    <property type="component" value="Unassembled WGS sequence"/>
</dbReference>
<keyword evidence="25" id="KW-1185">Reference proteome</keyword>
<dbReference type="Pfam" id="PF18437">
    <property type="entry name" value="Nup54_C"/>
    <property type="match status" value="1"/>
</dbReference>
<comment type="function">
    <text evidence="1">Required for biogenesis of the 60S ribosomal subunit.</text>
</comment>
<evidence type="ECO:0000256" key="17">
    <source>
        <dbReference type="ARBA" id="ARBA00023242"/>
    </source>
</evidence>
<dbReference type="GO" id="GO:0006364">
    <property type="term" value="P:rRNA processing"/>
    <property type="evidence" value="ECO:0007669"/>
    <property type="project" value="InterPro"/>
</dbReference>
<protein>
    <recommendedName>
        <fullName evidence="7">Ribosome biogenesis protein BRX1 homolog</fullName>
    </recommendedName>
    <alternativeName>
        <fullName evidence="22">54 kDa nucleoporin</fullName>
    </alternativeName>
    <alternativeName>
        <fullName evidence="18">Brix domain-containing protein 2</fullName>
    </alternativeName>
</protein>
<name>A0AAD9DMT0_9TELE</name>
<reference evidence="24" key="1">
    <citation type="submission" date="2023-03" db="EMBL/GenBank/DDBJ databases">
        <title>Electrophorus voltai genome.</title>
        <authorList>
            <person name="Bian C."/>
        </authorList>
    </citation>
    <scope>NUCLEOTIDE SEQUENCE</scope>
    <source>
        <strain evidence="24">CB-2022</strain>
        <tissue evidence="24">Muscle</tissue>
    </source>
</reference>
<evidence type="ECO:0000256" key="11">
    <source>
        <dbReference type="ARBA" id="ARBA00022816"/>
    </source>
</evidence>
<comment type="subcellular location">
    <subcellularLocation>
        <location evidence="2">Nucleus membrane</location>
        <topology evidence="2">Peripheral membrane protein</topology>
        <orientation evidence="2">Cytoplasmic side</orientation>
    </subcellularLocation>
    <subcellularLocation>
        <location evidence="5">Nucleus membrane</location>
        <topology evidence="5">Peripheral membrane protein</topology>
        <orientation evidence="5">Nucleoplasmic side</orientation>
    </subcellularLocation>
    <subcellularLocation>
        <location evidence="3">Nucleus</location>
        <location evidence="3">Nuclear pore complex</location>
    </subcellularLocation>
    <subcellularLocation>
        <location evidence="4">Nucleus</location>
        <location evidence="4">Nucleolus</location>
    </subcellularLocation>
</comment>
<keyword evidence="16" id="KW-0325">Glycoprotein</keyword>
<keyword evidence="11" id="KW-0509">mRNA transport</keyword>
<keyword evidence="10" id="KW-0677">Repeat</keyword>
<dbReference type="InterPro" id="IPR007109">
    <property type="entry name" value="Brix"/>
</dbReference>
<dbReference type="FunFam" id="3.40.50.10480:FF:000003">
    <property type="entry name" value="Ribosome biogenesis protein BRX1"/>
    <property type="match status" value="1"/>
</dbReference>
<evidence type="ECO:0000256" key="6">
    <source>
        <dbReference type="ARBA" id="ARBA00006369"/>
    </source>
</evidence>
<dbReference type="FunFam" id="1.20.5.490:FF:000003">
    <property type="entry name" value="nucleoporin p54 isoform X1"/>
    <property type="match status" value="1"/>
</dbReference>
<comment type="subunit">
    <text evidence="21">Component of the p62 complex, a complex composed of NUP62, NUP54, and the isoform p58 and isoform p45 of NUP58. Interacts with NUTF2.</text>
</comment>
<organism evidence="24 25">
    <name type="scientific">Electrophorus voltai</name>
    <dbReference type="NCBI Taxonomy" id="2609070"/>
    <lineage>
        <taxon>Eukaryota</taxon>
        <taxon>Metazoa</taxon>
        <taxon>Chordata</taxon>
        <taxon>Craniata</taxon>
        <taxon>Vertebrata</taxon>
        <taxon>Euteleostomi</taxon>
        <taxon>Actinopterygii</taxon>
        <taxon>Neopterygii</taxon>
        <taxon>Teleostei</taxon>
        <taxon>Ostariophysi</taxon>
        <taxon>Gymnotiformes</taxon>
        <taxon>Gymnotoidei</taxon>
        <taxon>Gymnotidae</taxon>
        <taxon>Electrophorus</taxon>
    </lineage>
</organism>
<comment type="caution">
    <text evidence="24">The sequence shown here is derived from an EMBL/GenBank/DDBJ whole genome shotgun (WGS) entry which is preliminary data.</text>
</comment>
<evidence type="ECO:0000259" key="23">
    <source>
        <dbReference type="PROSITE" id="PS50833"/>
    </source>
</evidence>
<dbReference type="GO" id="GO:0036228">
    <property type="term" value="P:protein localization to nuclear inner membrane"/>
    <property type="evidence" value="ECO:0007669"/>
    <property type="project" value="TreeGrafter"/>
</dbReference>
<dbReference type="GO" id="GO:0006607">
    <property type="term" value="P:NLS-bearing protein import into nucleus"/>
    <property type="evidence" value="ECO:0007669"/>
    <property type="project" value="TreeGrafter"/>
</dbReference>
<evidence type="ECO:0000256" key="20">
    <source>
        <dbReference type="ARBA" id="ARBA00060798"/>
    </source>
</evidence>
<evidence type="ECO:0000256" key="19">
    <source>
        <dbReference type="ARBA" id="ARBA00054361"/>
    </source>
</evidence>
<evidence type="ECO:0000256" key="9">
    <source>
        <dbReference type="ARBA" id="ARBA00022517"/>
    </source>
</evidence>
<feature type="domain" description="Brix" evidence="23">
    <location>
        <begin position="96"/>
        <end position="285"/>
    </location>
</feature>
<evidence type="ECO:0000256" key="2">
    <source>
        <dbReference type="ARBA" id="ARBA00004335"/>
    </source>
</evidence>
<evidence type="ECO:0000256" key="8">
    <source>
        <dbReference type="ARBA" id="ARBA00022448"/>
    </source>
</evidence>
<keyword evidence="17" id="KW-0539">Nucleus</keyword>
<comment type="function">
    <text evidence="19">Component of the nuclear pore complex, a complex required for the trafficking across the nuclear membrane.</text>
</comment>
<evidence type="ECO:0000256" key="5">
    <source>
        <dbReference type="ARBA" id="ARBA00004620"/>
    </source>
</evidence>
<dbReference type="GO" id="GO:0051028">
    <property type="term" value="P:mRNA transport"/>
    <property type="evidence" value="ECO:0007669"/>
    <property type="project" value="UniProtKB-KW"/>
</dbReference>
<keyword evidence="15" id="KW-0472">Membrane</keyword>
<dbReference type="Pfam" id="PF13874">
    <property type="entry name" value="Nup54"/>
    <property type="match status" value="2"/>
</dbReference>
<dbReference type="InterPro" id="IPR024864">
    <property type="entry name" value="Nup54/Nup57/Nup44"/>
</dbReference>
<evidence type="ECO:0000256" key="4">
    <source>
        <dbReference type="ARBA" id="ARBA00004604"/>
    </source>
</evidence>
<comment type="similarity">
    <text evidence="20">Belongs to the NUP54 family.</text>
</comment>
<dbReference type="PANTHER" id="PTHR13000">
    <property type="entry name" value="NUCLEOPORIN P54"/>
    <property type="match status" value="1"/>
</dbReference>
<accession>A0AAD9DMT0</accession>
<evidence type="ECO:0000256" key="7">
    <source>
        <dbReference type="ARBA" id="ARBA00020522"/>
    </source>
</evidence>
<dbReference type="GO" id="GO:0006999">
    <property type="term" value="P:nuclear pore organization"/>
    <property type="evidence" value="ECO:0007669"/>
    <property type="project" value="TreeGrafter"/>
</dbReference>
<dbReference type="InterPro" id="IPR025712">
    <property type="entry name" value="Nup54_alpha-helical_dom"/>
</dbReference>
<dbReference type="InterPro" id="IPR040985">
    <property type="entry name" value="Nup54_C"/>
</dbReference>
<dbReference type="PANTHER" id="PTHR13000:SF0">
    <property type="entry name" value="NUCLEOPORIN P54"/>
    <property type="match status" value="1"/>
</dbReference>
<dbReference type="GO" id="GO:0019843">
    <property type="term" value="F:rRNA binding"/>
    <property type="evidence" value="ECO:0007669"/>
    <property type="project" value="InterPro"/>
</dbReference>
<evidence type="ECO:0000256" key="1">
    <source>
        <dbReference type="ARBA" id="ARBA00003439"/>
    </source>
</evidence>
<keyword evidence="12" id="KW-0653">Protein transport</keyword>
<evidence type="ECO:0000256" key="15">
    <source>
        <dbReference type="ARBA" id="ARBA00023136"/>
    </source>
</evidence>
<evidence type="ECO:0000256" key="14">
    <source>
        <dbReference type="ARBA" id="ARBA00023132"/>
    </source>
</evidence>
<evidence type="ECO:0000256" key="12">
    <source>
        <dbReference type="ARBA" id="ARBA00022927"/>
    </source>
</evidence>
<evidence type="ECO:0000256" key="3">
    <source>
        <dbReference type="ARBA" id="ARBA00004567"/>
    </source>
</evidence>
<keyword evidence="8" id="KW-0813">Transport</keyword>
<dbReference type="FunFam" id="1.20.5.170:FF:000034">
    <property type="entry name" value="Nucleoporin P54, putative"/>
    <property type="match status" value="1"/>
</dbReference>